<dbReference type="FunFam" id="2.40.100.10:FF:000016">
    <property type="entry name" value="Peptidyl-prolyl cis-trans isomerase"/>
    <property type="match status" value="1"/>
</dbReference>
<protein>
    <recommendedName>
        <fullName evidence="4">Peptidyl-prolyl cis-trans isomerase</fullName>
        <shortName evidence="4">PPIase</shortName>
        <ecNumber evidence="4">5.2.1.8</ecNumber>
    </recommendedName>
</protein>
<dbReference type="EMBL" id="MRZV01000313">
    <property type="protein sequence ID" value="PIK52796.1"/>
    <property type="molecule type" value="Genomic_DNA"/>
</dbReference>
<feature type="compositionally biased region" description="Basic and acidic residues" evidence="5">
    <location>
        <begin position="321"/>
        <end position="353"/>
    </location>
</feature>
<dbReference type="InterPro" id="IPR035538">
    <property type="entry name" value="Cyclophilin_PPIL4"/>
</dbReference>
<evidence type="ECO:0000313" key="8">
    <source>
        <dbReference type="Proteomes" id="UP000230750"/>
    </source>
</evidence>
<dbReference type="InterPro" id="IPR002130">
    <property type="entry name" value="Cyclophilin-type_PPIase_dom"/>
</dbReference>
<evidence type="ECO:0000256" key="4">
    <source>
        <dbReference type="RuleBase" id="RU365081"/>
    </source>
</evidence>
<dbReference type="PANTHER" id="PTHR45843:SF1">
    <property type="entry name" value="PEPTIDYL-PROLYL CIS-TRANS ISOMERASE-LIKE 4"/>
    <property type="match status" value="1"/>
</dbReference>
<dbReference type="InterPro" id="IPR035542">
    <property type="entry name" value="CRIP"/>
</dbReference>
<evidence type="ECO:0000259" key="6">
    <source>
        <dbReference type="PROSITE" id="PS50072"/>
    </source>
</evidence>
<dbReference type="CDD" id="cd01921">
    <property type="entry name" value="cyclophilin_RRM"/>
    <property type="match status" value="1"/>
</dbReference>
<dbReference type="PANTHER" id="PTHR45843">
    <property type="entry name" value="PEPTIDYL-PROLYL CIS-TRANS ISOMERASE-LIKE 4"/>
    <property type="match status" value="1"/>
</dbReference>
<dbReference type="Gene3D" id="2.40.100.10">
    <property type="entry name" value="Cyclophilin-like"/>
    <property type="match status" value="1"/>
</dbReference>
<comment type="subcellular location">
    <subcellularLocation>
        <location evidence="1 4">Nucleus</location>
    </subcellularLocation>
</comment>
<dbReference type="AlphaFoldDB" id="A0A2G8KXQ4"/>
<name>A0A2G8KXQ4_STIJA</name>
<evidence type="ECO:0000256" key="2">
    <source>
        <dbReference type="ARBA" id="ARBA00022884"/>
    </source>
</evidence>
<dbReference type="PROSITE" id="PS50072">
    <property type="entry name" value="CSA_PPIASE_2"/>
    <property type="match status" value="1"/>
</dbReference>
<keyword evidence="3 4" id="KW-0539">Nucleus</keyword>
<evidence type="ECO:0000256" key="5">
    <source>
        <dbReference type="SAM" id="MobiDB-lite"/>
    </source>
</evidence>
<reference evidence="7 8" key="1">
    <citation type="journal article" date="2017" name="PLoS Biol.">
        <title>The sea cucumber genome provides insights into morphological evolution and visceral regeneration.</title>
        <authorList>
            <person name="Zhang X."/>
            <person name="Sun L."/>
            <person name="Yuan J."/>
            <person name="Sun Y."/>
            <person name="Gao Y."/>
            <person name="Zhang L."/>
            <person name="Li S."/>
            <person name="Dai H."/>
            <person name="Hamel J.F."/>
            <person name="Liu C."/>
            <person name="Yu Y."/>
            <person name="Liu S."/>
            <person name="Lin W."/>
            <person name="Guo K."/>
            <person name="Jin S."/>
            <person name="Xu P."/>
            <person name="Storey K.B."/>
            <person name="Huan P."/>
            <person name="Zhang T."/>
            <person name="Zhou Y."/>
            <person name="Zhang J."/>
            <person name="Lin C."/>
            <person name="Li X."/>
            <person name="Xing L."/>
            <person name="Huo D."/>
            <person name="Sun M."/>
            <person name="Wang L."/>
            <person name="Mercier A."/>
            <person name="Li F."/>
            <person name="Yang H."/>
            <person name="Xiang J."/>
        </authorList>
    </citation>
    <scope>NUCLEOTIDE SEQUENCE [LARGE SCALE GENOMIC DNA]</scope>
    <source>
        <strain evidence="7">Shaxun</strain>
        <tissue evidence="7">Muscle</tissue>
    </source>
</reference>
<keyword evidence="2 4" id="KW-0694">RNA-binding</keyword>
<dbReference type="Pfam" id="PF00160">
    <property type="entry name" value="Pro_isomerase"/>
    <property type="match status" value="1"/>
</dbReference>
<comment type="caution">
    <text evidence="7">The sequence shown here is derived from an EMBL/GenBank/DDBJ whole genome shotgun (WGS) entry which is preliminary data.</text>
</comment>
<dbReference type="InterPro" id="IPR029000">
    <property type="entry name" value="Cyclophilin-like_dom_sf"/>
</dbReference>
<dbReference type="EC" id="5.2.1.8" evidence="4"/>
<comment type="function">
    <text evidence="4">PPIases accelerate the folding of proteins. It catalyzes the cis-trans isomerization of proline imidic peptide bonds in oligopeptides.</text>
</comment>
<dbReference type="GO" id="GO:0003755">
    <property type="term" value="F:peptidyl-prolyl cis-trans isomerase activity"/>
    <property type="evidence" value="ECO:0007669"/>
    <property type="project" value="UniProtKB-UniRule"/>
</dbReference>
<keyword evidence="4 7" id="KW-0413">Isomerase</keyword>
<evidence type="ECO:0000313" key="7">
    <source>
        <dbReference type="EMBL" id="PIK52796.1"/>
    </source>
</evidence>
<proteinExistence type="inferred from homology"/>
<dbReference type="GO" id="GO:0003723">
    <property type="term" value="F:RNA binding"/>
    <property type="evidence" value="ECO:0007669"/>
    <property type="project" value="UniProtKB-UniRule"/>
</dbReference>
<dbReference type="STRING" id="307972.A0A2G8KXQ4"/>
<organism evidence="7 8">
    <name type="scientific">Stichopus japonicus</name>
    <name type="common">Sea cucumber</name>
    <dbReference type="NCBI Taxonomy" id="307972"/>
    <lineage>
        <taxon>Eukaryota</taxon>
        <taxon>Metazoa</taxon>
        <taxon>Echinodermata</taxon>
        <taxon>Eleutherozoa</taxon>
        <taxon>Echinozoa</taxon>
        <taxon>Holothuroidea</taxon>
        <taxon>Aspidochirotacea</taxon>
        <taxon>Aspidochirotida</taxon>
        <taxon>Stichopodidae</taxon>
        <taxon>Apostichopus</taxon>
    </lineage>
</organism>
<gene>
    <name evidence="7" type="ORF">BSL78_10307</name>
</gene>
<evidence type="ECO:0000256" key="3">
    <source>
        <dbReference type="ARBA" id="ARBA00023242"/>
    </source>
</evidence>
<accession>A0A2G8KXQ4</accession>
<evidence type="ECO:0000256" key="1">
    <source>
        <dbReference type="ARBA" id="ARBA00004123"/>
    </source>
</evidence>
<dbReference type="GO" id="GO:0005634">
    <property type="term" value="C:nucleus"/>
    <property type="evidence" value="ECO:0007669"/>
    <property type="project" value="UniProtKB-SubCell"/>
</dbReference>
<feature type="region of interest" description="Disordered" evidence="5">
    <location>
        <begin position="314"/>
        <end position="370"/>
    </location>
</feature>
<dbReference type="OrthoDB" id="2083at2759"/>
<comment type="catalytic activity">
    <reaction evidence="4">
        <text>[protein]-peptidylproline (omega=180) = [protein]-peptidylproline (omega=0)</text>
        <dbReference type="Rhea" id="RHEA:16237"/>
        <dbReference type="Rhea" id="RHEA-COMP:10747"/>
        <dbReference type="Rhea" id="RHEA-COMP:10748"/>
        <dbReference type="ChEBI" id="CHEBI:83833"/>
        <dbReference type="ChEBI" id="CHEBI:83834"/>
        <dbReference type="EC" id="5.2.1.8"/>
    </reaction>
</comment>
<feature type="domain" description="PPIase cyclophilin-type" evidence="6">
    <location>
        <begin position="153"/>
        <end position="308"/>
    </location>
</feature>
<keyword evidence="8" id="KW-1185">Reference proteome</keyword>
<dbReference type="Proteomes" id="UP000230750">
    <property type="component" value="Unassembled WGS sequence"/>
</dbReference>
<comment type="similarity">
    <text evidence="4">Belongs to the cyclophilin-type PPIase family. PPIL4 subfamily.</text>
</comment>
<dbReference type="PRINTS" id="PR00153">
    <property type="entry name" value="CSAPPISMRASE"/>
</dbReference>
<dbReference type="SUPFAM" id="SSF50891">
    <property type="entry name" value="Cyclophilin-like"/>
    <property type="match status" value="1"/>
</dbReference>
<sequence length="370" mass="42118">MAPRGLGESSMPLRRISQFFLAKCTQSIRTILHAMRDSFLRLRLCVIHSCFDRAGLCEAYVERGGIYNSRSISYLYVGRLDHVAEQTQHSPRSIYITTGFSLVYVRKVAQFELKLTNALFTVTSHVPLAFDRGAFSQGGSFENRFLKMAVLLETTMGDIVVDLYPEERPRCCLNFLKLCKMKYYNFNIFHSVQRSFMAQTGDPSGTGTGGQSVFGHMQGEKARFFEMESHPRIKHKKKGSISMVNNGSNQHGSQFFITLREDIDYLDGIHTVFGVVTEGFDVLDKISETFCDAKHRPLQDIRINHTVILDDPFDDPEGLELPDKSPEIDPYKLKSDRIAADEDIGKEKEKTTEQVEEETQTQEARLMHKS</sequence>
<keyword evidence="4" id="KW-0697">Rotamase</keyword>